<dbReference type="PANTHER" id="PTHR13158">
    <property type="match status" value="1"/>
</dbReference>
<feature type="compositionally biased region" description="Low complexity" evidence="7">
    <location>
        <begin position="72"/>
        <end position="93"/>
    </location>
</feature>
<keyword evidence="5" id="KW-0521">NADP</keyword>
<dbReference type="RefSeq" id="XP_018494360.1">
    <property type="nucleotide sequence ID" value="XM_018638844.1"/>
</dbReference>
<sequence length="503" mass="55875">MRFLWPVLLRTATEGPSSYWRIGCGVASKGSAQFGSASLFCCKPAMITSAEGGDSDSRTAGMPLRNRLCPQSHLSSLQSSSTSTTTTTTTSPTQIGDAFAPKKVLVLTKFSRLEFEKRRHKEFKEDELIRNNLDDLTSDEALLRQLEARGSDYQSLLHHHNIHTKNRDLVVNTLRNAGLETRLVDRFDYTDANVEWADVIFTTGGDGTFLMAASKVKSRDKPVIGINSDPSRSIGYLCLPGKYTEAFPAALQKLLAGSFRWLWRQRIRVSVQGEHAYDPPIELHDQQLQYPEYRFIDCINEEHKPATPNAPPEGAESSENPPIASPIRILPIKSLNEVFVGESLSSRVSYYEISIDGSPRTKVKSSGVTICTGTGSTSWSFNINKVTPQCVQRLLEIVQQETGQDVGVRDSTLVQNITSKFNDSLIFDPSQARMAYTIRDPVFFGTHFSSKPRGFAKRIEIRSRMFDACLVIDGSLSFVFNDGATAVLEILEQDALKTVAIED</sequence>
<evidence type="ECO:0000256" key="3">
    <source>
        <dbReference type="ARBA" id="ARBA00022679"/>
    </source>
</evidence>
<keyword evidence="3" id="KW-0808">Transferase</keyword>
<keyword evidence="4 9" id="KW-0418">Kinase</keyword>
<evidence type="ECO:0000256" key="1">
    <source>
        <dbReference type="ARBA" id="ARBA00010995"/>
    </source>
</evidence>
<evidence type="ECO:0000313" key="8">
    <source>
        <dbReference type="Proteomes" id="UP000694867"/>
    </source>
</evidence>
<keyword evidence="8" id="KW-1185">Reference proteome</keyword>
<evidence type="ECO:0000313" key="9">
    <source>
        <dbReference type="RefSeq" id="XP_018494360.1"/>
    </source>
</evidence>
<dbReference type="InterPro" id="IPR016064">
    <property type="entry name" value="NAD/diacylglycerol_kinase_sf"/>
</dbReference>
<evidence type="ECO:0000256" key="5">
    <source>
        <dbReference type="ARBA" id="ARBA00022857"/>
    </source>
</evidence>
<evidence type="ECO:0000256" key="2">
    <source>
        <dbReference type="ARBA" id="ARBA00012120"/>
    </source>
</evidence>
<dbReference type="GO" id="GO:0005739">
    <property type="term" value="C:mitochondrion"/>
    <property type="evidence" value="ECO:0007669"/>
    <property type="project" value="TreeGrafter"/>
</dbReference>
<dbReference type="CTD" id="133686"/>
<dbReference type="EC" id="2.7.1.23" evidence="2"/>
<dbReference type="InterPro" id="IPR002504">
    <property type="entry name" value="NADK"/>
</dbReference>
<dbReference type="PANTHER" id="PTHR13158:SF5">
    <property type="entry name" value="NAD KINASE 2, MITOCHONDRIAL"/>
    <property type="match status" value="1"/>
</dbReference>
<dbReference type="GO" id="GO:0003951">
    <property type="term" value="F:NAD+ kinase activity"/>
    <property type="evidence" value="ECO:0007669"/>
    <property type="project" value="UniProtKB-EC"/>
</dbReference>
<feature type="region of interest" description="Disordered" evidence="7">
    <location>
        <begin position="72"/>
        <end position="94"/>
    </location>
</feature>
<dbReference type="InterPro" id="IPR017438">
    <property type="entry name" value="ATP-NAD_kinase_N"/>
</dbReference>
<gene>
    <name evidence="9" type="primary">LOC100902912</name>
</gene>
<dbReference type="Gene3D" id="3.40.50.10330">
    <property type="entry name" value="Probable inorganic polyphosphate/atp-NAD kinase, domain 1"/>
    <property type="match status" value="1"/>
</dbReference>
<organism evidence="8 9">
    <name type="scientific">Galendromus occidentalis</name>
    <name type="common">western predatory mite</name>
    <dbReference type="NCBI Taxonomy" id="34638"/>
    <lineage>
        <taxon>Eukaryota</taxon>
        <taxon>Metazoa</taxon>
        <taxon>Ecdysozoa</taxon>
        <taxon>Arthropoda</taxon>
        <taxon>Chelicerata</taxon>
        <taxon>Arachnida</taxon>
        <taxon>Acari</taxon>
        <taxon>Parasitiformes</taxon>
        <taxon>Mesostigmata</taxon>
        <taxon>Gamasina</taxon>
        <taxon>Phytoseioidea</taxon>
        <taxon>Phytoseiidae</taxon>
        <taxon>Typhlodrominae</taxon>
        <taxon>Galendromus</taxon>
    </lineage>
</organism>
<evidence type="ECO:0000256" key="4">
    <source>
        <dbReference type="ARBA" id="ARBA00022777"/>
    </source>
</evidence>
<dbReference type="SUPFAM" id="SSF111331">
    <property type="entry name" value="NAD kinase/diacylglycerol kinase-like"/>
    <property type="match status" value="1"/>
</dbReference>
<dbReference type="Gene3D" id="2.60.200.30">
    <property type="entry name" value="Probable inorganic polyphosphate/atp-NAD kinase, domain 2"/>
    <property type="match status" value="1"/>
</dbReference>
<name>A0AAJ7L3C0_9ACAR</name>
<dbReference type="KEGG" id="goe:100902912"/>
<keyword evidence="6" id="KW-0520">NAD</keyword>
<dbReference type="AlphaFoldDB" id="A0AAJ7L3C0"/>
<comment type="similarity">
    <text evidence="1">Belongs to the NAD kinase family.</text>
</comment>
<feature type="region of interest" description="Disordered" evidence="7">
    <location>
        <begin position="302"/>
        <end position="322"/>
    </location>
</feature>
<dbReference type="GO" id="GO:0019674">
    <property type="term" value="P:NAD+ metabolic process"/>
    <property type="evidence" value="ECO:0007669"/>
    <property type="project" value="InterPro"/>
</dbReference>
<evidence type="ECO:0000256" key="6">
    <source>
        <dbReference type="ARBA" id="ARBA00023027"/>
    </source>
</evidence>
<reference evidence="9" key="1">
    <citation type="submission" date="2025-08" db="UniProtKB">
        <authorList>
            <consortium name="RefSeq"/>
        </authorList>
    </citation>
    <scope>IDENTIFICATION</scope>
</reference>
<dbReference type="GO" id="GO:0006741">
    <property type="term" value="P:NADP+ biosynthetic process"/>
    <property type="evidence" value="ECO:0007669"/>
    <property type="project" value="InterPro"/>
</dbReference>
<dbReference type="InterPro" id="IPR012355">
    <property type="entry name" value="NADK2_mit"/>
</dbReference>
<dbReference type="GeneID" id="100902912"/>
<evidence type="ECO:0000256" key="7">
    <source>
        <dbReference type="SAM" id="MobiDB-lite"/>
    </source>
</evidence>
<proteinExistence type="inferred from homology"/>
<accession>A0AAJ7L3C0</accession>
<protein>
    <recommendedName>
        <fullName evidence="2">NAD(+) kinase</fullName>
        <ecNumber evidence="2">2.7.1.23</ecNumber>
    </recommendedName>
</protein>
<dbReference type="PIRSF" id="PIRSF017565">
    <property type="entry name" value="Kin_ATP-NAD_euk"/>
    <property type="match status" value="1"/>
</dbReference>
<dbReference type="Pfam" id="PF01513">
    <property type="entry name" value="NAD_kinase"/>
    <property type="match status" value="1"/>
</dbReference>
<dbReference type="InterPro" id="IPR017437">
    <property type="entry name" value="ATP-NAD_kinase_PpnK-typ_C"/>
</dbReference>
<dbReference type="Proteomes" id="UP000694867">
    <property type="component" value="Unplaced"/>
</dbReference>